<evidence type="ECO:0000313" key="6">
    <source>
        <dbReference type="EMBL" id="GGO47853.1"/>
    </source>
</evidence>
<dbReference type="CDD" id="cd13590">
    <property type="entry name" value="PBP2_PotD_PotF_like"/>
    <property type="match status" value="1"/>
</dbReference>
<dbReference type="InterPro" id="IPR006311">
    <property type="entry name" value="TAT_signal"/>
</dbReference>
<feature type="region of interest" description="Disordered" evidence="5">
    <location>
        <begin position="52"/>
        <end position="71"/>
    </location>
</feature>
<dbReference type="SUPFAM" id="SSF53850">
    <property type="entry name" value="Periplasmic binding protein-like II"/>
    <property type="match status" value="1"/>
</dbReference>
<proteinExistence type="predicted"/>
<dbReference type="Pfam" id="PF13416">
    <property type="entry name" value="SBP_bac_8"/>
    <property type="match status" value="1"/>
</dbReference>
<dbReference type="PANTHER" id="PTHR30222:SF17">
    <property type="entry name" value="SPERMIDINE_PUTRESCINE-BINDING PERIPLASMIC PROTEIN"/>
    <property type="match status" value="1"/>
</dbReference>
<organism evidence="6 7">
    <name type="scientific">Streptomyces daqingensis</name>
    <dbReference type="NCBI Taxonomy" id="1472640"/>
    <lineage>
        <taxon>Bacteria</taxon>
        <taxon>Bacillati</taxon>
        <taxon>Actinomycetota</taxon>
        <taxon>Actinomycetes</taxon>
        <taxon>Kitasatosporales</taxon>
        <taxon>Streptomycetaceae</taxon>
        <taxon>Streptomyces</taxon>
    </lineage>
</organism>
<name>A0ABQ2MAD2_9ACTN</name>
<sequence>MDLDPQLYEGLPDPVRKAWERSTTSGRAAMSRRRLLRLSALAAGGAALTACGIPPAEGSRGGNDPEDTPDYSKKEKVLNFANWPLYIDVDDKNKKKRPTLDRFERESGIRVKYVEDINDNNEFYGKIKPQLAAGQDTGRDLVCLTDWMAGRVIRQGWAQRLDPARLPNAVANLEDRFRTAAQDPGRQYSYPWAGTACVVAYNKKATGGKKVTSVTQLLEDESLKGKVSMLSEMTDTVGLTMLDSGIDPGKFTDDDFDKVIARMQKAVDAKQLRRFSGNDYLDELNSGDIAACLAWAGDIVQLKLDNPDIEFALPESGYLFGTDDLLVPAKARHQANAEALINYYYQPKVAAELAAWVNYICPVSGAKAEMEKIDKDVAADPLIFPDAETIKRGKNFRPMTAGEHARYENKFAKLIGA</sequence>
<dbReference type="Gene3D" id="3.40.190.10">
    <property type="entry name" value="Periplasmic binding protein-like II"/>
    <property type="match status" value="2"/>
</dbReference>
<keyword evidence="7" id="KW-1185">Reference proteome</keyword>
<reference evidence="7" key="1">
    <citation type="journal article" date="2019" name="Int. J. Syst. Evol. Microbiol.">
        <title>The Global Catalogue of Microorganisms (GCM) 10K type strain sequencing project: providing services to taxonomists for standard genome sequencing and annotation.</title>
        <authorList>
            <consortium name="The Broad Institute Genomics Platform"/>
            <consortium name="The Broad Institute Genome Sequencing Center for Infectious Disease"/>
            <person name="Wu L."/>
            <person name="Ma J."/>
        </authorList>
    </citation>
    <scope>NUCLEOTIDE SEQUENCE [LARGE SCALE GENOMIC DNA]</scope>
    <source>
        <strain evidence="7">CGMCC 4.7178</strain>
    </source>
</reference>
<accession>A0ABQ2MAD2</accession>
<keyword evidence="2" id="KW-0813">Transport</keyword>
<comment type="caution">
    <text evidence="6">The sequence shown here is derived from an EMBL/GenBank/DDBJ whole genome shotgun (WGS) entry which is preliminary data.</text>
</comment>
<dbReference type="PANTHER" id="PTHR30222">
    <property type="entry name" value="SPERMIDINE/PUTRESCINE-BINDING PERIPLASMIC PROTEIN"/>
    <property type="match status" value="1"/>
</dbReference>
<dbReference type="InterPro" id="IPR006059">
    <property type="entry name" value="SBP"/>
</dbReference>
<comment type="subcellular location">
    <subcellularLocation>
        <location evidence="1">Periplasm</location>
    </subcellularLocation>
</comment>
<dbReference type="InterPro" id="IPR001188">
    <property type="entry name" value="Sperm_putr-bd"/>
</dbReference>
<dbReference type="RefSeq" id="WP_189036874.1">
    <property type="nucleotide sequence ID" value="NZ_BMMP01000006.1"/>
</dbReference>
<protein>
    <submittedName>
        <fullName evidence="6">ABC transporter substrate-binding protein</fullName>
    </submittedName>
</protein>
<keyword evidence="4" id="KW-0574">Periplasm</keyword>
<evidence type="ECO:0000256" key="4">
    <source>
        <dbReference type="ARBA" id="ARBA00022764"/>
    </source>
</evidence>
<evidence type="ECO:0000256" key="1">
    <source>
        <dbReference type="ARBA" id="ARBA00004418"/>
    </source>
</evidence>
<evidence type="ECO:0000313" key="7">
    <source>
        <dbReference type="Proteomes" id="UP000631535"/>
    </source>
</evidence>
<gene>
    <name evidence="6" type="ORF">GCM10012287_21470</name>
</gene>
<evidence type="ECO:0000256" key="2">
    <source>
        <dbReference type="ARBA" id="ARBA00022448"/>
    </source>
</evidence>
<dbReference type="PROSITE" id="PS51318">
    <property type="entry name" value="TAT"/>
    <property type="match status" value="1"/>
</dbReference>
<dbReference type="EMBL" id="BMMP01000006">
    <property type="protein sequence ID" value="GGO47853.1"/>
    <property type="molecule type" value="Genomic_DNA"/>
</dbReference>
<dbReference type="PRINTS" id="PR00909">
    <property type="entry name" value="SPERMDNBNDNG"/>
</dbReference>
<evidence type="ECO:0000256" key="5">
    <source>
        <dbReference type="SAM" id="MobiDB-lite"/>
    </source>
</evidence>
<keyword evidence="3" id="KW-0732">Signal</keyword>
<evidence type="ECO:0000256" key="3">
    <source>
        <dbReference type="ARBA" id="ARBA00022729"/>
    </source>
</evidence>
<dbReference type="Proteomes" id="UP000631535">
    <property type="component" value="Unassembled WGS sequence"/>
</dbReference>